<evidence type="ECO:0008006" key="4">
    <source>
        <dbReference type="Google" id="ProtNLM"/>
    </source>
</evidence>
<feature type="transmembrane region" description="Helical" evidence="1">
    <location>
        <begin position="159"/>
        <end position="183"/>
    </location>
</feature>
<proteinExistence type="predicted"/>
<organism evidence="2 3">
    <name type="scientific">Flavilitoribacter nigricans (strain ATCC 23147 / DSM 23189 / NBRC 102662 / NCIMB 1420 / SS-2)</name>
    <name type="common">Lewinella nigricans</name>
    <dbReference type="NCBI Taxonomy" id="1122177"/>
    <lineage>
        <taxon>Bacteria</taxon>
        <taxon>Pseudomonadati</taxon>
        <taxon>Bacteroidota</taxon>
        <taxon>Saprospiria</taxon>
        <taxon>Saprospirales</taxon>
        <taxon>Lewinellaceae</taxon>
        <taxon>Flavilitoribacter</taxon>
    </lineage>
</organism>
<keyword evidence="1" id="KW-1133">Transmembrane helix</keyword>
<dbReference type="Pfam" id="PF24686">
    <property type="entry name" value="FLQE3_permease"/>
    <property type="match status" value="1"/>
</dbReference>
<sequence length="235" mass="26429">MGTINRHRLVHAIRGDLIRQQRYQIITIAAAITLIYIGIFYFIPGASQDKVVQFLIFNDPVALGMLFTGAVYLFEKSENTLEAFAVTPLRAAEYLGAKVITFSLLGLAASLAMALAAWGLQFNALPLGIGITLTASLFTMLGVVIVVGTRSFNEYVIKIGLWMVPVALPLLDFFGIFKSYWFYLIPVQPTLLLLQASRESIAPWQMTYAIVYLMVWNILAFRWALHRLHEKEGFY</sequence>
<evidence type="ECO:0000256" key="1">
    <source>
        <dbReference type="SAM" id="Phobius"/>
    </source>
</evidence>
<comment type="caution">
    <text evidence="2">The sequence shown here is derived from an EMBL/GenBank/DDBJ whole genome shotgun (WGS) entry which is preliminary data.</text>
</comment>
<protein>
    <recommendedName>
        <fullName evidence="4">ABC transporter permease</fullName>
    </recommendedName>
</protein>
<keyword evidence="3" id="KW-1185">Reference proteome</keyword>
<reference evidence="2 3" key="1">
    <citation type="submission" date="2017-10" db="EMBL/GenBank/DDBJ databases">
        <title>The draft genome sequence of Lewinella nigricans NBRC 102662.</title>
        <authorList>
            <person name="Wang K."/>
        </authorList>
    </citation>
    <scope>NUCLEOTIDE SEQUENCE [LARGE SCALE GENOMIC DNA]</scope>
    <source>
        <strain evidence="2 3">NBRC 102662</strain>
    </source>
</reference>
<feature type="transmembrane region" description="Helical" evidence="1">
    <location>
        <begin position="55"/>
        <end position="74"/>
    </location>
</feature>
<evidence type="ECO:0000313" key="2">
    <source>
        <dbReference type="EMBL" id="PHN03282.1"/>
    </source>
</evidence>
<feature type="transmembrane region" description="Helical" evidence="1">
    <location>
        <begin position="124"/>
        <end position="147"/>
    </location>
</feature>
<feature type="transmembrane region" description="Helical" evidence="1">
    <location>
        <begin position="23"/>
        <end position="43"/>
    </location>
</feature>
<feature type="transmembrane region" description="Helical" evidence="1">
    <location>
        <begin position="203"/>
        <end position="225"/>
    </location>
</feature>
<evidence type="ECO:0000313" key="3">
    <source>
        <dbReference type="Proteomes" id="UP000223913"/>
    </source>
</evidence>
<keyword evidence="1" id="KW-0812">Transmembrane</keyword>
<dbReference type="InterPro" id="IPR056926">
    <property type="entry name" value="FLQE3_permease"/>
</dbReference>
<keyword evidence="1" id="KW-0472">Membrane</keyword>
<feature type="transmembrane region" description="Helical" evidence="1">
    <location>
        <begin position="95"/>
        <end position="118"/>
    </location>
</feature>
<gene>
    <name evidence="2" type="ORF">CRP01_28220</name>
</gene>
<name>A0A2D0N404_FLAN2</name>
<dbReference type="AlphaFoldDB" id="A0A2D0N404"/>
<dbReference type="EMBL" id="PDUD01000033">
    <property type="protein sequence ID" value="PHN03282.1"/>
    <property type="molecule type" value="Genomic_DNA"/>
</dbReference>
<accession>A0A2D0N404</accession>
<dbReference type="RefSeq" id="WP_099153411.1">
    <property type="nucleotide sequence ID" value="NZ_PDUD01000033.1"/>
</dbReference>
<dbReference type="Proteomes" id="UP000223913">
    <property type="component" value="Unassembled WGS sequence"/>
</dbReference>
<dbReference type="OrthoDB" id="8480522at2"/>